<accession>A0A963Z513</accession>
<dbReference type="RefSeq" id="WP_227309565.1">
    <property type="nucleotide sequence ID" value="NZ_JAESVA010000010.1"/>
</dbReference>
<comment type="caution">
    <text evidence="1">The sequence shown here is derived from an EMBL/GenBank/DDBJ whole genome shotgun (WGS) entry which is preliminary data.</text>
</comment>
<name>A0A963Z513_9PROT</name>
<protein>
    <submittedName>
        <fullName evidence="1">Uncharacterized protein</fullName>
    </submittedName>
</protein>
<evidence type="ECO:0000313" key="2">
    <source>
        <dbReference type="Proteomes" id="UP000721844"/>
    </source>
</evidence>
<dbReference type="AlphaFoldDB" id="A0A963Z513"/>
<organism evidence="1 2">
    <name type="scientific">Acidisoma cellulosilyticum</name>
    <dbReference type="NCBI Taxonomy" id="2802395"/>
    <lineage>
        <taxon>Bacteria</taxon>
        <taxon>Pseudomonadati</taxon>
        <taxon>Pseudomonadota</taxon>
        <taxon>Alphaproteobacteria</taxon>
        <taxon>Acetobacterales</taxon>
        <taxon>Acidocellaceae</taxon>
        <taxon>Acidisoma</taxon>
    </lineage>
</organism>
<evidence type="ECO:0000313" key="1">
    <source>
        <dbReference type="EMBL" id="MCB8882907.1"/>
    </source>
</evidence>
<dbReference type="Proteomes" id="UP000721844">
    <property type="component" value="Unassembled WGS sequence"/>
</dbReference>
<sequence length="139" mass="15879">MIRQYFAQRCQGGANPLRVGIIPAGAIFYIQDDPWWRDRFRGRPTCREPWIVESFLNGEIAAARRDPGTGFWVNVYAARRSDMAVIRSLRSGRRRQIAVRILILHEDEGLRRDGGGYPDLPALPYCRQMPSGRHVARAA</sequence>
<gene>
    <name evidence="1" type="ORF">ACELLULO517_21855</name>
</gene>
<reference evidence="1 2" key="1">
    <citation type="journal article" date="2021" name="Microorganisms">
        <title>Acidisoma silvae sp. nov. and Acidisomacellulosilytica sp. nov., Two Acidophilic Bacteria Isolated from Decaying Wood, Hydrolyzing Cellulose and Producing Poly-3-hydroxybutyrate.</title>
        <authorList>
            <person name="Mieszkin S."/>
            <person name="Pouder E."/>
            <person name="Uroz S."/>
            <person name="Simon-Colin C."/>
            <person name="Alain K."/>
        </authorList>
    </citation>
    <scope>NUCLEOTIDE SEQUENCE [LARGE SCALE GENOMIC DNA]</scope>
    <source>
        <strain evidence="1 2">HW T5.17</strain>
    </source>
</reference>
<proteinExistence type="predicted"/>
<keyword evidence="2" id="KW-1185">Reference proteome</keyword>
<dbReference type="EMBL" id="JAESVA010000010">
    <property type="protein sequence ID" value="MCB8882907.1"/>
    <property type="molecule type" value="Genomic_DNA"/>
</dbReference>